<organism evidence="8 9">
    <name type="scientific">Trebonia kvetii</name>
    <dbReference type="NCBI Taxonomy" id="2480626"/>
    <lineage>
        <taxon>Bacteria</taxon>
        <taxon>Bacillati</taxon>
        <taxon>Actinomycetota</taxon>
        <taxon>Actinomycetes</taxon>
        <taxon>Streptosporangiales</taxon>
        <taxon>Treboniaceae</taxon>
        <taxon>Trebonia</taxon>
    </lineage>
</organism>
<evidence type="ECO:0000259" key="6">
    <source>
        <dbReference type="Pfam" id="PF08281"/>
    </source>
</evidence>
<dbReference type="Gene3D" id="1.10.1740.10">
    <property type="match status" value="1"/>
</dbReference>
<dbReference type="Pfam" id="PF20239">
    <property type="entry name" value="DUF6596"/>
    <property type="match status" value="1"/>
</dbReference>
<protein>
    <submittedName>
        <fullName evidence="8">RNA polymerase sigma factor</fullName>
    </submittedName>
</protein>
<dbReference type="PANTHER" id="PTHR47756">
    <property type="entry name" value="BLL6612 PROTEIN-RELATED"/>
    <property type="match status" value="1"/>
</dbReference>
<dbReference type="OrthoDB" id="9780299at2"/>
<keyword evidence="9" id="KW-1185">Reference proteome</keyword>
<name>A0A6P2BWW1_9ACTN</name>
<keyword evidence="3" id="KW-0731">Sigma factor</keyword>
<dbReference type="Pfam" id="PF08281">
    <property type="entry name" value="Sigma70_r4_2"/>
    <property type="match status" value="1"/>
</dbReference>
<feature type="domain" description="RNA polymerase sigma-70 region 2" evidence="5">
    <location>
        <begin position="51"/>
        <end position="116"/>
    </location>
</feature>
<dbReference type="NCBIfam" id="TIGR02937">
    <property type="entry name" value="sigma70-ECF"/>
    <property type="match status" value="1"/>
</dbReference>
<evidence type="ECO:0000256" key="2">
    <source>
        <dbReference type="ARBA" id="ARBA00023015"/>
    </source>
</evidence>
<dbReference type="PANTHER" id="PTHR47756:SF2">
    <property type="entry name" value="BLL6612 PROTEIN"/>
    <property type="match status" value="1"/>
</dbReference>
<dbReference type="InterPro" id="IPR014284">
    <property type="entry name" value="RNA_pol_sigma-70_dom"/>
</dbReference>
<reference evidence="8 9" key="1">
    <citation type="submission" date="2018-11" db="EMBL/GenBank/DDBJ databases">
        <title>Trebonia kvetii gen.nov., sp.nov., a novel acidophilic actinobacterium, and proposal of the new actinobacterial family Treboniaceae fam. nov.</title>
        <authorList>
            <person name="Rapoport D."/>
            <person name="Sagova-Mareckova M."/>
            <person name="Sedlacek I."/>
            <person name="Provaznik J."/>
            <person name="Kralova S."/>
            <person name="Pavlinic D."/>
            <person name="Benes V."/>
            <person name="Kopecky J."/>
        </authorList>
    </citation>
    <scope>NUCLEOTIDE SEQUENCE [LARGE SCALE GENOMIC DNA]</scope>
    <source>
        <strain evidence="8 9">15Tr583</strain>
    </source>
</reference>
<dbReference type="SUPFAM" id="SSF88659">
    <property type="entry name" value="Sigma3 and sigma4 domains of RNA polymerase sigma factors"/>
    <property type="match status" value="1"/>
</dbReference>
<proteinExistence type="inferred from homology"/>
<evidence type="ECO:0000259" key="7">
    <source>
        <dbReference type="Pfam" id="PF20239"/>
    </source>
</evidence>
<evidence type="ECO:0000256" key="1">
    <source>
        <dbReference type="ARBA" id="ARBA00010641"/>
    </source>
</evidence>
<dbReference type="InterPro" id="IPR046531">
    <property type="entry name" value="DUF6596"/>
</dbReference>
<feature type="domain" description="DUF6596" evidence="7">
    <location>
        <begin position="225"/>
        <end position="323"/>
    </location>
</feature>
<dbReference type="SUPFAM" id="SSF88946">
    <property type="entry name" value="Sigma2 domain of RNA polymerase sigma factors"/>
    <property type="match status" value="1"/>
</dbReference>
<dbReference type="GO" id="GO:0016987">
    <property type="term" value="F:sigma factor activity"/>
    <property type="evidence" value="ECO:0007669"/>
    <property type="project" value="UniProtKB-KW"/>
</dbReference>
<evidence type="ECO:0000313" key="8">
    <source>
        <dbReference type="EMBL" id="TVZ02645.1"/>
    </source>
</evidence>
<dbReference type="GO" id="GO:0006352">
    <property type="term" value="P:DNA-templated transcription initiation"/>
    <property type="evidence" value="ECO:0007669"/>
    <property type="project" value="InterPro"/>
</dbReference>
<evidence type="ECO:0000259" key="5">
    <source>
        <dbReference type="Pfam" id="PF04542"/>
    </source>
</evidence>
<dbReference type="EMBL" id="RPFW01000005">
    <property type="protein sequence ID" value="TVZ02645.1"/>
    <property type="molecule type" value="Genomic_DNA"/>
</dbReference>
<dbReference type="AlphaFoldDB" id="A0A6P2BWW1"/>
<keyword evidence="4" id="KW-0804">Transcription</keyword>
<dbReference type="GO" id="GO:0003677">
    <property type="term" value="F:DNA binding"/>
    <property type="evidence" value="ECO:0007669"/>
    <property type="project" value="InterPro"/>
</dbReference>
<feature type="domain" description="RNA polymerase sigma factor 70 region 4 type 2" evidence="6">
    <location>
        <begin position="156"/>
        <end position="207"/>
    </location>
</feature>
<gene>
    <name evidence="8" type="ORF">EAS64_28150</name>
</gene>
<dbReference type="InterPro" id="IPR007627">
    <property type="entry name" value="RNA_pol_sigma70_r2"/>
</dbReference>
<keyword evidence="2" id="KW-0805">Transcription regulation</keyword>
<evidence type="ECO:0000256" key="3">
    <source>
        <dbReference type="ARBA" id="ARBA00023082"/>
    </source>
</evidence>
<comment type="similarity">
    <text evidence="1">Belongs to the sigma-70 factor family. ECF subfamily.</text>
</comment>
<dbReference type="Proteomes" id="UP000460272">
    <property type="component" value="Unassembled WGS sequence"/>
</dbReference>
<dbReference type="InterPro" id="IPR013324">
    <property type="entry name" value="RNA_pol_sigma_r3/r4-like"/>
</dbReference>
<evidence type="ECO:0000256" key="4">
    <source>
        <dbReference type="ARBA" id="ARBA00023163"/>
    </source>
</evidence>
<evidence type="ECO:0000313" key="9">
    <source>
        <dbReference type="Proteomes" id="UP000460272"/>
    </source>
</evidence>
<dbReference type="InterPro" id="IPR013325">
    <property type="entry name" value="RNA_pol_sigma_r2"/>
</dbReference>
<dbReference type="InterPro" id="IPR013249">
    <property type="entry name" value="RNA_pol_sigma70_r4_t2"/>
</dbReference>
<accession>A0A6P2BWW1</accession>
<comment type="caution">
    <text evidence="8">The sequence shown here is derived from an EMBL/GenBank/DDBJ whole genome shotgun (WGS) entry which is preliminary data.</text>
</comment>
<sequence>MSVTPDQAKGWITLLERDTRIVYGQCAAVNRPGPGYAEPVTGNQVTVEAVFRREYGRCVATLIRFLGDIDAAEEAVQDAFTVAVAKWPAEGYPPNPGAWIVTTARNRAIDRLRRESVRDERHTQAHHLYGAAFGEAADAALDQEAESVPDDRLRLIFTCCHPALNQPAQVALTLRLLGGLETPQIARAFLVPEATLAQRIVRAKRKISGARIPYRVPAEAELPARLKPVLAVIYLIFNEGYAATAGALLRLDLCAEAIRLARVLARLMPAEPEAQGLLALLLLQHARSAARVTPAGSLARLAEQDRRLWDRDMIAEGQAIVRACVQHGHPGPYQVQAAINAVHCLAPSGDDTDWHAILTLYHQLYALTPTPVVGLNRAVALAEVRGPAAGLAAVYDLRSPALDGYYLFHAARADLLRRLGRAAEAAAAYDAARSLTANPVEQAFLDAQRIAVTASPTPRRAAGKSERGRCGRG</sequence>
<dbReference type="Pfam" id="PF04542">
    <property type="entry name" value="Sigma70_r2"/>
    <property type="match status" value="1"/>
</dbReference>